<feature type="modified residue" description="4-aspartylphosphate" evidence="2">
    <location>
        <position position="55"/>
    </location>
</feature>
<dbReference type="OrthoDB" id="1769137at2"/>
<keyword evidence="5" id="KW-1185">Reference proteome</keyword>
<dbReference type="Proteomes" id="UP000249260">
    <property type="component" value="Unassembled WGS sequence"/>
</dbReference>
<dbReference type="CDD" id="cd17536">
    <property type="entry name" value="REC_YesN-like"/>
    <property type="match status" value="1"/>
</dbReference>
<dbReference type="EMBL" id="QLUW01000001">
    <property type="protein sequence ID" value="RAP77433.1"/>
    <property type="molecule type" value="Genomic_DNA"/>
</dbReference>
<dbReference type="AlphaFoldDB" id="A0A328U6Q6"/>
<dbReference type="SUPFAM" id="SSF52172">
    <property type="entry name" value="CheY-like"/>
    <property type="match status" value="1"/>
</dbReference>
<evidence type="ECO:0000256" key="2">
    <source>
        <dbReference type="PROSITE-ProRule" id="PRU00169"/>
    </source>
</evidence>
<dbReference type="InterPro" id="IPR001789">
    <property type="entry name" value="Sig_transdc_resp-reg_receiver"/>
</dbReference>
<dbReference type="SMART" id="SM00448">
    <property type="entry name" value="REC"/>
    <property type="match status" value="1"/>
</dbReference>
<name>A0A328U6Q6_9BACL</name>
<comment type="caution">
    <text evidence="4">The sequence shown here is derived from an EMBL/GenBank/DDBJ whole genome shotgun (WGS) entry which is preliminary data.</text>
</comment>
<dbReference type="RefSeq" id="WP_112880556.1">
    <property type="nucleotide sequence ID" value="NZ_QLUW01000001.1"/>
</dbReference>
<dbReference type="GO" id="GO:0000160">
    <property type="term" value="P:phosphorelay signal transduction system"/>
    <property type="evidence" value="ECO:0007669"/>
    <property type="project" value="InterPro"/>
</dbReference>
<evidence type="ECO:0000259" key="3">
    <source>
        <dbReference type="PROSITE" id="PS50110"/>
    </source>
</evidence>
<protein>
    <recommendedName>
        <fullName evidence="3">Response regulatory domain-containing protein</fullName>
    </recommendedName>
</protein>
<proteinExistence type="predicted"/>
<feature type="domain" description="Response regulatory" evidence="3">
    <location>
        <begin position="3"/>
        <end position="120"/>
    </location>
</feature>
<evidence type="ECO:0000313" key="4">
    <source>
        <dbReference type="EMBL" id="RAP77433.1"/>
    </source>
</evidence>
<sequence length="133" mass="15452">MFQIMFVDDEPDHVDCLADNIPWIEHDIEHVFRAYCGDEAIEILETHAVDIIISDIRMPEMSGLELIEKIHAISPQTRCIFLTGYSDFAYAQQAIRNKADDYLLKPIFPFSKKNSCLSSFRENGTPRKRCRRN</sequence>
<dbReference type="PANTHER" id="PTHR44591">
    <property type="entry name" value="STRESS RESPONSE REGULATOR PROTEIN 1"/>
    <property type="match status" value="1"/>
</dbReference>
<organism evidence="4 5">
    <name type="scientific">Paenibacillus montanisoli</name>
    <dbReference type="NCBI Taxonomy" id="2081970"/>
    <lineage>
        <taxon>Bacteria</taxon>
        <taxon>Bacillati</taxon>
        <taxon>Bacillota</taxon>
        <taxon>Bacilli</taxon>
        <taxon>Bacillales</taxon>
        <taxon>Paenibacillaceae</taxon>
        <taxon>Paenibacillus</taxon>
    </lineage>
</organism>
<gene>
    <name evidence="4" type="ORF">DL346_02830</name>
</gene>
<dbReference type="InterPro" id="IPR050595">
    <property type="entry name" value="Bact_response_regulator"/>
</dbReference>
<evidence type="ECO:0000313" key="5">
    <source>
        <dbReference type="Proteomes" id="UP000249260"/>
    </source>
</evidence>
<dbReference type="Gene3D" id="3.40.50.2300">
    <property type="match status" value="1"/>
</dbReference>
<accession>A0A328U6Q6</accession>
<dbReference type="Pfam" id="PF00072">
    <property type="entry name" value="Response_reg"/>
    <property type="match status" value="1"/>
</dbReference>
<keyword evidence="1 2" id="KW-0597">Phosphoprotein</keyword>
<dbReference type="PROSITE" id="PS50110">
    <property type="entry name" value="RESPONSE_REGULATORY"/>
    <property type="match status" value="1"/>
</dbReference>
<dbReference type="PANTHER" id="PTHR44591:SF3">
    <property type="entry name" value="RESPONSE REGULATORY DOMAIN-CONTAINING PROTEIN"/>
    <property type="match status" value="1"/>
</dbReference>
<evidence type="ECO:0000256" key="1">
    <source>
        <dbReference type="ARBA" id="ARBA00022553"/>
    </source>
</evidence>
<dbReference type="InterPro" id="IPR011006">
    <property type="entry name" value="CheY-like_superfamily"/>
</dbReference>
<reference evidence="4 5" key="1">
    <citation type="submission" date="2018-06" db="EMBL/GenBank/DDBJ databases">
        <title>Paenibacillus montanisoli sp. nov., isolated from mountain area soil.</title>
        <authorList>
            <person name="Wu M."/>
        </authorList>
    </citation>
    <scope>NUCLEOTIDE SEQUENCE [LARGE SCALE GENOMIC DNA]</scope>
    <source>
        <strain evidence="4 5">RA17</strain>
    </source>
</reference>